<feature type="transmembrane region" description="Helical" evidence="14">
    <location>
        <begin position="134"/>
        <end position="152"/>
    </location>
</feature>
<dbReference type="InterPro" id="IPR022920">
    <property type="entry name" value="Disulphide_bond_form_DsbB"/>
</dbReference>
<keyword evidence="11" id="KW-1015">Disulfide bond</keyword>
<evidence type="ECO:0000256" key="3">
    <source>
        <dbReference type="ARBA" id="ARBA00022448"/>
    </source>
</evidence>
<keyword evidence="5" id="KW-0997">Cell inner membrane</keyword>
<keyword evidence="10 14" id="KW-0472">Membrane</keyword>
<feature type="transmembrane region" description="Helical" evidence="14">
    <location>
        <begin position="62"/>
        <end position="81"/>
    </location>
</feature>
<dbReference type="PANTHER" id="PTHR36570">
    <property type="entry name" value="DISULFIDE BOND FORMATION PROTEIN B"/>
    <property type="match status" value="1"/>
</dbReference>
<evidence type="ECO:0000256" key="7">
    <source>
        <dbReference type="ARBA" id="ARBA00022982"/>
    </source>
</evidence>
<evidence type="ECO:0000256" key="4">
    <source>
        <dbReference type="ARBA" id="ARBA00022475"/>
    </source>
</evidence>
<dbReference type="EMBL" id="CZRL01000057">
    <property type="protein sequence ID" value="CUS51233.1"/>
    <property type="molecule type" value="Genomic_DNA"/>
</dbReference>
<keyword evidence="6 14" id="KW-0812">Transmembrane</keyword>
<evidence type="ECO:0000313" key="15">
    <source>
        <dbReference type="EMBL" id="CUS51233.1"/>
    </source>
</evidence>
<evidence type="ECO:0000256" key="2">
    <source>
        <dbReference type="ARBA" id="ARBA00008823"/>
    </source>
</evidence>
<dbReference type="Gene3D" id="1.20.1550.10">
    <property type="entry name" value="DsbB-like"/>
    <property type="match status" value="1"/>
</dbReference>
<evidence type="ECO:0000256" key="12">
    <source>
        <dbReference type="ARBA" id="ARBA00023186"/>
    </source>
</evidence>
<dbReference type="Pfam" id="PF02600">
    <property type="entry name" value="DsbB"/>
    <property type="match status" value="1"/>
</dbReference>
<reference evidence="15" key="1">
    <citation type="submission" date="2015-10" db="EMBL/GenBank/DDBJ databases">
        <authorList>
            <person name="Gilbert D.G."/>
        </authorList>
    </citation>
    <scope>NUCLEOTIDE SEQUENCE</scope>
</reference>
<evidence type="ECO:0000256" key="6">
    <source>
        <dbReference type="ARBA" id="ARBA00022692"/>
    </source>
</evidence>
<keyword evidence="4" id="KW-1003">Cell membrane</keyword>
<proteinExistence type="inferred from homology"/>
<accession>A0A161KGC1</accession>
<dbReference type="InterPro" id="IPR050183">
    <property type="entry name" value="DsbB"/>
</dbReference>
<name>A0A161KGC1_9ZZZZ</name>
<dbReference type="GO" id="GO:0006457">
    <property type="term" value="P:protein folding"/>
    <property type="evidence" value="ECO:0007669"/>
    <property type="project" value="InterPro"/>
</dbReference>
<evidence type="ECO:0000256" key="9">
    <source>
        <dbReference type="ARBA" id="ARBA00023002"/>
    </source>
</evidence>
<dbReference type="GO" id="GO:0015035">
    <property type="term" value="F:protein-disulfide reductase activity"/>
    <property type="evidence" value="ECO:0007669"/>
    <property type="project" value="InterPro"/>
</dbReference>
<dbReference type="AlphaFoldDB" id="A0A161KGC1"/>
<evidence type="ECO:0000256" key="13">
    <source>
        <dbReference type="ARBA" id="ARBA00023284"/>
    </source>
</evidence>
<evidence type="ECO:0000256" key="8">
    <source>
        <dbReference type="ARBA" id="ARBA00022989"/>
    </source>
</evidence>
<evidence type="ECO:0000256" key="1">
    <source>
        <dbReference type="ARBA" id="ARBA00004429"/>
    </source>
</evidence>
<keyword evidence="12" id="KW-0143">Chaperone</keyword>
<evidence type="ECO:0000256" key="5">
    <source>
        <dbReference type="ARBA" id="ARBA00022519"/>
    </source>
</evidence>
<keyword evidence="7" id="KW-0249">Electron transport</keyword>
<evidence type="ECO:0000256" key="10">
    <source>
        <dbReference type="ARBA" id="ARBA00023136"/>
    </source>
</evidence>
<dbReference type="SUPFAM" id="SSF158442">
    <property type="entry name" value="DsbB-like"/>
    <property type="match status" value="1"/>
</dbReference>
<dbReference type="InterPro" id="IPR003752">
    <property type="entry name" value="DiS_bond_form_DsbB/BdbC"/>
</dbReference>
<gene>
    <name evidence="15" type="ORF">MGWOODY_XGa2667</name>
</gene>
<sequence length="154" mass="16798">MVSTIAVICIALLAYGYWLQFVRHLEPCPLCIFQRIAFMGLAVIALIAVVHNPSAVGRRVYALIGSGCALIGCAIAVRHVWLQSLPPDQVPECGPGLDYLMRTFPLTDALKKAFTGSGECATVDWSFLGLSMPAWALIWFLLLGIAYLVAGFRR</sequence>
<keyword evidence="8 14" id="KW-1133">Transmembrane helix</keyword>
<comment type="similarity">
    <text evidence="2">Belongs to the DsbB family.</text>
</comment>
<dbReference type="PANTHER" id="PTHR36570:SF3">
    <property type="entry name" value="DISULFIDE BOND FORMATION PROTEIN B"/>
    <property type="match status" value="1"/>
</dbReference>
<evidence type="ECO:0000256" key="11">
    <source>
        <dbReference type="ARBA" id="ARBA00023157"/>
    </source>
</evidence>
<dbReference type="GO" id="GO:0005886">
    <property type="term" value="C:plasma membrane"/>
    <property type="evidence" value="ECO:0007669"/>
    <property type="project" value="UniProtKB-SubCell"/>
</dbReference>
<protein>
    <submittedName>
        <fullName evidence="15">Periplasmic thiol:disulfide oxidoreductase DsbB,required for DsbA reoxidation</fullName>
    </submittedName>
</protein>
<dbReference type="InterPro" id="IPR023380">
    <property type="entry name" value="DsbB-like_sf"/>
</dbReference>
<dbReference type="HAMAP" id="MF_00286">
    <property type="entry name" value="DsbB"/>
    <property type="match status" value="1"/>
</dbReference>
<keyword evidence="13" id="KW-0676">Redox-active center</keyword>
<comment type="subcellular location">
    <subcellularLocation>
        <location evidence="1">Cell inner membrane</location>
        <topology evidence="1">Multi-pass membrane protein</topology>
    </subcellularLocation>
</comment>
<organism evidence="15">
    <name type="scientific">hydrothermal vent metagenome</name>
    <dbReference type="NCBI Taxonomy" id="652676"/>
    <lineage>
        <taxon>unclassified sequences</taxon>
        <taxon>metagenomes</taxon>
        <taxon>ecological metagenomes</taxon>
    </lineage>
</organism>
<keyword evidence="3" id="KW-0813">Transport</keyword>
<evidence type="ECO:0000256" key="14">
    <source>
        <dbReference type="SAM" id="Phobius"/>
    </source>
</evidence>
<feature type="transmembrane region" description="Helical" evidence="14">
    <location>
        <begin position="32"/>
        <end position="50"/>
    </location>
</feature>
<keyword evidence="9" id="KW-0560">Oxidoreductase</keyword>